<keyword evidence="15" id="KW-1185">Reference proteome</keyword>
<dbReference type="FunFam" id="3.40.850.10:FF:000167">
    <property type="entry name" value="Uncharacterized protein"/>
    <property type="match status" value="1"/>
</dbReference>
<feature type="region of interest" description="Disordered" evidence="12">
    <location>
        <begin position="896"/>
        <end position="1017"/>
    </location>
</feature>
<keyword evidence="5 10" id="KW-0547">Nucleotide-binding</keyword>
<dbReference type="Ensembl" id="ENSMUNT00000027167.1">
    <property type="protein sequence ID" value="ENSMUNP00000029495.1"/>
    <property type="gene ID" value="ENSMUNG00000018127.1"/>
</dbReference>
<dbReference type="Pfam" id="PF16183">
    <property type="entry name" value="Kinesin_assoc"/>
    <property type="match status" value="2"/>
</dbReference>
<dbReference type="SMART" id="SM00240">
    <property type="entry name" value="FHA"/>
    <property type="match status" value="1"/>
</dbReference>
<reference evidence="14" key="1">
    <citation type="submission" date="2020-03" db="EMBL/GenBank/DDBJ databases">
        <title>Melopsittacus undulatus (budgerigar) genome, bMelUnd1, maternal haplotype with Z.</title>
        <authorList>
            <person name="Gedman G."/>
            <person name="Mountcastle J."/>
            <person name="Haase B."/>
            <person name="Formenti G."/>
            <person name="Wright T."/>
            <person name="Apodaca J."/>
            <person name="Pelan S."/>
            <person name="Chow W."/>
            <person name="Rhie A."/>
            <person name="Howe K."/>
            <person name="Fedrigo O."/>
            <person name="Jarvis E.D."/>
        </authorList>
    </citation>
    <scope>NUCLEOTIDE SEQUENCE [LARGE SCALE GENOMIC DNA]</scope>
</reference>
<dbReference type="InterPro" id="IPR036961">
    <property type="entry name" value="Kinesin_motor_dom_sf"/>
</dbReference>
<feature type="compositionally biased region" description="Gly residues" evidence="12">
    <location>
        <begin position="707"/>
        <end position="729"/>
    </location>
</feature>
<dbReference type="GO" id="GO:0008017">
    <property type="term" value="F:microtubule binding"/>
    <property type="evidence" value="ECO:0007669"/>
    <property type="project" value="InterPro"/>
</dbReference>
<dbReference type="SUPFAM" id="SSF52540">
    <property type="entry name" value="P-loop containing nucleoside triphosphate hydrolases"/>
    <property type="match status" value="2"/>
</dbReference>
<feature type="compositionally biased region" description="Low complexity" evidence="12">
    <location>
        <begin position="958"/>
        <end position="982"/>
    </location>
</feature>
<evidence type="ECO:0000259" key="13">
    <source>
        <dbReference type="PROSITE" id="PS50067"/>
    </source>
</evidence>
<keyword evidence="6 10" id="KW-0067">ATP-binding</keyword>
<evidence type="ECO:0000256" key="9">
    <source>
        <dbReference type="ARBA" id="ARBA00023212"/>
    </source>
</evidence>
<gene>
    <name evidence="14" type="primary">LOC117438098</name>
</gene>
<evidence type="ECO:0000256" key="11">
    <source>
        <dbReference type="SAM" id="Coils"/>
    </source>
</evidence>
<reference evidence="14" key="3">
    <citation type="submission" date="2025-09" db="UniProtKB">
        <authorList>
            <consortium name="Ensembl"/>
        </authorList>
    </citation>
    <scope>IDENTIFICATION</scope>
</reference>
<dbReference type="InterPro" id="IPR008984">
    <property type="entry name" value="SMAD_FHA_dom_sf"/>
</dbReference>
<dbReference type="Gene3D" id="2.60.200.20">
    <property type="match status" value="1"/>
</dbReference>
<feature type="binding site" evidence="10">
    <location>
        <begin position="116"/>
        <end position="123"/>
    </location>
    <ligand>
        <name>ATP</name>
        <dbReference type="ChEBI" id="CHEBI:30616"/>
    </ligand>
</feature>
<dbReference type="FunFam" id="2.60.200.20:FF:000001">
    <property type="entry name" value="Kinesin family member 1B"/>
    <property type="match status" value="1"/>
</dbReference>
<organism evidence="14 15">
    <name type="scientific">Melopsittacus undulatus</name>
    <name type="common">Budgerigar</name>
    <name type="synonym">Psittacus undulatus</name>
    <dbReference type="NCBI Taxonomy" id="13146"/>
    <lineage>
        <taxon>Eukaryota</taxon>
        <taxon>Metazoa</taxon>
        <taxon>Chordata</taxon>
        <taxon>Craniata</taxon>
        <taxon>Vertebrata</taxon>
        <taxon>Euteleostomi</taxon>
        <taxon>Archelosauria</taxon>
        <taxon>Archosauria</taxon>
        <taxon>Dinosauria</taxon>
        <taxon>Saurischia</taxon>
        <taxon>Theropoda</taxon>
        <taxon>Coelurosauria</taxon>
        <taxon>Aves</taxon>
        <taxon>Neognathae</taxon>
        <taxon>Neoaves</taxon>
        <taxon>Telluraves</taxon>
        <taxon>Australaves</taxon>
        <taxon>Psittaciformes</taxon>
        <taxon>Psittaculidae</taxon>
        <taxon>Melopsittacus</taxon>
    </lineage>
</organism>
<dbReference type="InterPro" id="IPR000253">
    <property type="entry name" value="FHA_dom"/>
</dbReference>
<feature type="region of interest" description="Disordered" evidence="12">
    <location>
        <begin position="402"/>
        <end position="430"/>
    </location>
</feature>
<comment type="similarity">
    <text evidence="10">Belongs to the TRAFAC class myosin-kinesin ATPase superfamily. Kinesin family.</text>
</comment>
<evidence type="ECO:0000313" key="14">
    <source>
        <dbReference type="Ensembl" id="ENSMUNP00000029495.1"/>
    </source>
</evidence>
<keyword evidence="7 11" id="KW-0175">Coiled coil</keyword>
<evidence type="ECO:0000256" key="10">
    <source>
        <dbReference type="PROSITE-ProRule" id="PRU00283"/>
    </source>
</evidence>
<evidence type="ECO:0000256" key="2">
    <source>
        <dbReference type="ARBA" id="ARBA00020751"/>
    </source>
</evidence>
<dbReference type="SUPFAM" id="SSF49879">
    <property type="entry name" value="SMAD/FHA domain"/>
    <property type="match status" value="1"/>
</dbReference>
<keyword evidence="9" id="KW-0206">Cytoskeleton</keyword>
<dbReference type="Gene3D" id="6.10.250.2520">
    <property type="match status" value="1"/>
</dbReference>
<dbReference type="GO" id="GO:0003777">
    <property type="term" value="F:microtubule motor activity"/>
    <property type="evidence" value="ECO:0007669"/>
    <property type="project" value="InterPro"/>
</dbReference>
<dbReference type="SMART" id="SM00129">
    <property type="entry name" value="KISc"/>
    <property type="match status" value="1"/>
</dbReference>
<feature type="coiled-coil region" evidence="11">
    <location>
        <begin position="865"/>
        <end position="892"/>
    </location>
</feature>
<dbReference type="InterPro" id="IPR001752">
    <property type="entry name" value="Kinesin_motor_dom"/>
</dbReference>
<feature type="domain" description="Kinesin motor" evidence="13">
    <location>
        <begin position="115"/>
        <end position="368"/>
    </location>
</feature>
<dbReference type="GO" id="GO:0005874">
    <property type="term" value="C:microtubule"/>
    <property type="evidence" value="ECO:0007669"/>
    <property type="project" value="UniProtKB-KW"/>
</dbReference>
<dbReference type="GO" id="GO:0007018">
    <property type="term" value="P:microtubule-based movement"/>
    <property type="evidence" value="ECO:0007669"/>
    <property type="project" value="InterPro"/>
</dbReference>
<dbReference type="Pfam" id="PF00225">
    <property type="entry name" value="Kinesin"/>
    <property type="match status" value="1"/>
</dbReference>
<dbReference type="InterPro" id="IPR027417">
    <property type="entry name" value="P-loop_NTPase"/>
</dbReference>
<accession>A0A8V5GPJ7</accession>
<dbReference type="InterPro" id="IPR019821">
    <property type="entry name" value="Kinesin_motor_CS"/>
</dbReference>
<evidence type="ECO:0000256" key="8">
    <source>
        <dbReference type="ARBA" id="ARBA00023175"/>
    </source>
</evidence>
<evidence type="ECO:0000256" key="12">
    <source>
        <dbReference type="SAM" id="MobiDB-lite"/>
    </source>
</evidence>
<evidence type="ECO:0000256" key="5">
    <source>
        <dbReference type="ARBA" id="ARBA00022741"/>
    </source>
</evidence>
<dbReference type="InterPro" id="IPR032405">
    <property type="entry name" value="Kinesin_assoc"/>
</dbReference>
<dbReference type="AlphaFoldDB" id="A0A8V5GPJ7"/>
<evidence type="ECO:0000256" key="7">
    <source>
        <dbReference type="ARBA" id="ARBA00023054"/>
    </source>
</evidence>
<name>A0A8V5GPJ7_MELUD</name>
<evidence type="ECO:0000256" key="3">
    <source>
        <dbReference type="ARBA" id="ARBA00022490"/>
    </source>
</evidence>
<proteinExistence type="inferred from homology"/>
<dbReference type="PANTHER" id="PTHR47117">
    <property type="entry name" value="STAR-RELATED LIPID TRANSFER PROTEIN 9"/>
    <property type="match status" value="1"/>
</dbReference>
<dbReference type="Gene3D" id="3.40.850.10">
    <property type="entry name" value="Kinesin motor domain"/>
    <property type="match status" value="2"/>
</dbReference>
<keyword evidence="4" id="KW-0493">Microtubule</keyword>
<dbReference type="PRINTS" id="PR00380">
    <property type="entry name" value="KINESINHEAVY"/>
</dbReference>
<dbReference type="Proteomes" id="UP000694405">
    <property type="component" value="Unassembled WGS sequence"/>
</dbReference>
<evidence type="ECO:0000313" key="15">
    <source>
        <dbReference type="Proteomes" id="UP000694405"/>
    </source>
</evidence>
<feature type="compositionally biased region" description="Pro residues" evidence="12">
    <location>
        <begin position="413"/>
        <end position="424"/>
    </location>
</feature>
<evidence type="ECO:0000256" key="1">
    <source>
        <dbReference type="ARBA" id="ARBA00004245"/>
    </source>
</evidence>
<comment type="subcellular location">
    <subcellularLocation>
        <location evidence="1">Cytoplasm</location>
        <location evidence="1">Cytoskeleton</location>
    </subcellularLocation>
</comment>
<dbReference type="PANTHER" id="PTHR47117:SF10">
    <property type="entry name" value="KINESIN-LIKE PROTEIN KIF1B"/>
    <property type="match status" value="1"/>
</dbReference>
<feature type="region of interest" description="Disordered" evidence="12">
    <location>
        <begin position="639"/>
        <end position="729"/>
    </location>
</feature>
<evidence type="ECO:0000256" key="4">
    <source>
        <dbReference type="ARBA" id="ARBA00022701"/>
    </source>
</evidence>
<dbReference type="PROSITE" id="PS00411">
    <property type="entry name" value="KINESIN_MOTOR_1"/>
    <property type="match status" value="1"/>
</dbReference>
<feature type="compositionally biased region" description="Basic and acidic residues" evidence="12">
    <location>
        <begin position="1006"/>
        <end position="1017"/>
    </location>
</feature>
<dbReference type="PROSITE" id="PS50067">
    <property type="entry name" value="KINESIN_MOTOR_2"/>
    <property type="match status" value="1"/>
</dbReference>
<protein>
    <recommendedName>
        <fullName evidence="2">Kinesin-like protein unc-104</fullName>
    </recommendedName>
</protein>
<feature type="region of interest" description="Disordered" evidence="12">
    <location>
        <begin position="602"/>
        <end position="625"/>
    </location>
</feature>
<keyword evidence="8 10" id="KW-0505">Motor protein</keyword>
<dbReference type="Pfam" id="PF00498">
    <property type="entry name" value="FHA"/>
    <property type="match status" value="1"/>
</dbReference>
<evidence type="ECO:0000256" key="6">
    <source>
        <dbReference type="ARBA" id="ARBA00022840"/>
    </source>
</evidence>
<sequence>MGQLWQLWGSYGQTGAGKSYTMMGTAEPGQRGLIPQVLWGSYGAAMGSMGRLWGSYGVYGVAMGQLWGYGAAMGLIPQVLWGSYGAAMGSMGQLWGLWGSYGAAVGAMGQLWGSYGQTGAGKSYTMMGTAEPGQRGLIPQLCEDLFARVAKEGSSEVSFSVEVSYMEIYCERVRDLLTPRGRGGGLRVREHPLLGPYVQDLSRLAVTSLGDIAELLDSGNKARTVAATAMNASSSRSHAVLSIVLSQRRRDPLSQLCSEKVSRISLVDLAGSERADHAGTSGLRLKEGANINKSLTTLGKVISALAEAQNKRKKPDFIPYRDSVLTWLLKENLGGNSRTAMIAALSPADINYEETLSTLRYADRTRHIRCHAVVNEDPNARLIRELRREVARLRELLRAHAPPLAGPDHEPPNDPPPAEPPPPTAVNGATELLPPLSAAEAMERLQESERIMAELNETWEQKLQRTEALRMEREALLSEMGVALREDGGTMGVFTPKKTPHLVNLNEDPLMSECLLYHIKDGVTRVGRVDVDIKLSGPHIEDQHCLFRSQPGPIGEVVVTLEPCEGAEVYVNGQRVTEPLELQSGSRLVLGQSHVFRFTHPEQVRRLRGQPRDPPVTPPEDPPDWSQAQRELLELQGIDVRPGGGTGLQDPENRQEAAEEQREPIPPSPRRSGRRREPLRVYQIPQRRAVTPDPPRSRGHPEDGTSTGTGGTGVTGGTSTGVTGGTGGVSGTGYTGASVGTGGTSVASGTGGTGVTHVTGGTSGTGVTGFTGGTGGISGIGVTSITSVTGVTGVNGATGTGVTGVTGTGVTSTIVTGVPGVPGVTGVTGVTGTSVTGVTGTGVTGVTGTQVAGLRAHLQRLTGLLWDVRRQSRSEEQQLQQLRERVGRMERALPHMADDDDTDADPAPSPPPPRLSPLTPRDPSIRRGRLRSLRPRPLQGPAPLRFPFKSHPQHRATPPDVTTPTDVTTPPFTEATPIAAEATPPPPTDGRPLGWRTPPRMRRRRSAPDIKSRGPHA</sequence>
<feature type="compositionally biased region" description="Basic and acidic residues" evidence="12">
    <location>
        <begin position="651"/>
        <end position="663"/>
    </location>
</feature>
<keyword evidence="3" id="KW-0963">Cytoplasm</keyword>
<reference evidence="14" key="2">
    <citation type="submission" date="2025-08" db="UniProtKB">
        <authorList>
            <consortium name="Ensembl"/>
        </authorList>
    </citation>
    <scope>IDENTIFICATION</scope>
</reference>
<dbReference type="GO" id="GO:0005524">
    <property type="term" value="F:ATP binding"/>
    <property type="evidence" value="ECO:0007669"/>
    <property type="project" value="UniProtKB-UniRule"/>
</dbReference>